<accession>A0A445C8B1</accession>
<name>A0A445C8B1_ARAHY</name>
<evidence type="ECO:0000313" key="1">
    <source>
        <dbReference type="EMBL" id="RYR47149.1"/>
    </source>
</evidence>
<gene>
    <name evidence="1" type="ORF">Ahy_A07g033094</name>
</gene>
<dbReference type="AlphaFoldDB" id="A0A445C8B1"/>
<protein>
    <submittedName>
        <fullName evidence="1">Uncharacterized protein</fullName>
    </submittedName>
</protein>
<evidence type="ECO:0000313" key="2">
    <source>
        <dbReference type="Proteomes" id="UP000289738"/>
    </source>
</evidence>
<reference evidence="1 2" key="1">
    <citation type="submission" date="2019-01" db="EMBL/GenBank/DDBJ databases">
        <title>Sequencing of cultivated peanut Arachis hypogaea provides insights into genome evolution and oil improvement.</title>
        <authorList>
            <person name="Chen X."/>
        </authorList>
    </citation>
    <scope>NUCLEOTIDE SEQUENCE [LARGE SCALE GENOMIC DNA]</scope>
    <source>
        <strain evidence="2">cv. Fuhuasheng</strain>
        <tissue evidence="1">Leaves</tissue>
    </source>
</reference>
<proteinExistence type="predicted"/>
<organism evidence="1 2">
    <name type="scientific">Arachis hypogaea</name>
    <name type="common">Peanut</name>
    <dbReference type="NCBI Taxonomy" id="3818"/>
    <lineage>
        <taxon>Eukaryota</taxon>
        <taxon>Viridiplantae</taxon>
        <taxon>Streptophyta</taxon>
        <taxon>Embryophyta</taxon>
        <taxon>Tracheophyta</taxon>
        <taxon>Spermatophyta</taxon>
        <taxon>Magnoliopsida</taxon>
        <taxon>eudicotyledons</taxon>
        <taxon>Gunneridae</taxon>
        <taxon>Pentapetalae</taxon>
        <taxon>rosids</taxon>
        <taxon>fabids</taxon>
        <taxon>Fabales</taxon>
        <taxon>Fabaceae</taxon>
        <taxon>Papilionoideae</taxon>
        <taxon>50 kb inversion clade</taxon>
        <taxon>dalbergioids sensu lato</taxon>
        <taxon>Dalbergieae</taxon>
        <taxon>Pterocarpus clade</taxon>
        <taxon>Arachis</taxon>
    </lineage>
</organism>
<sequence length="91" mass="10535">MKGAINLAFGYQLHWTKHHWDWDSEWCSTAWISAYGTTQAKSLNSRMQKFIVLKCLLFNMDSPKFENTIFSLGPNSNCTLKFQLANKDSQI</sequence>
<comment type="caution">
    <text evidence="1">The sequence shown here is derived from an EMBL/GenBank/DDBJ whole genome shotgun (WGS) entry which is preliminary data.</text>
</comment>
<keyword evidence="2" id="KW-1185">Reference proteome</keyword>
<dbReference type="EMBL" id="SDMP01000007">
    <property type="protein sequence ID" value="RYR47149.1"/>
    <property type="molecule type" value="Genomic_DNA"/>
</dbReference>
<dbReference type="Proteomes" id="UP000289738">
    <property type="component" value="Chromosome A07"/>
</dbReference>